<comment type="catalytic activity">
    <reaction evidence="8">
        <text>beta-nicotinamide D-ribonucleotide + diphosphate = 5-phospho-alpha-D-ribose 1-diphosphate + nicotinamide + H(+)</text>
        <dbReference type="Rhea" id="RHEA:16149"/>
        <dbReference type="ChEBI" id="CHEBI:14649"/>
        <dbReference type="ChEBI" id="CHEBI:15378"/>
        <dbReference type="ChEBI" id="CHEBI:17154"/>
        <dbReference type="ChEBI" id="CHEBI:33019"/>
        <dbReference type="ChEBI" id="CHEBI:58017"/>
        <dbReference type="EC" id="2.4.2.12"/>
    </reaction>
    <physiologicalReaction direction="right-to-left" evidence="8">
        <dbReference type="Rhea" id="RHEA:16151"/>
    </physiologicalReaction>
</comment>
<comment type="pathway">
    <text evidence="5">Cofactor biosynthesis; NAD(+) biosynthesis; nicotinamide D-ribonucleotide from 5-phospho-alpha-D-ribose 1-diphosphate and nicotinamide: step 1/1.</text>
</comment>
<protein>
    <recommendedName>
        <fullName evidence="7">Nicotinamide phosphoribosyltransferase</fullName>
        <ecNumber evidence="6">2.4.2.12</ecNumber>
    </recommendedName>
</protein>
<dbReference type="RefSeq" id="WP_183977671.1">
    <property type="nucleotide sequence ID" value="NZ_JACIBY010000011.1"/>
</dbReference>
<evidence type="ECO:0000313" key="12">
    <source>
        <dbReference type="Proteomes" id="UP000541352"/>
    </source>
</evidence>
<dbReference type="SUPFAM" id="SSF51690">
    <property type="entry name" value="Nicotinate/Quinolinate PRTase C-terminal domain-like"/>
    <property type="match status" value="1"/>
</dbReference>
<evidence type="ECO:0000259" key="10">
    <source>
        <dbReference type="Pfam" id="PF18127"/>
    </source>
</evidence>
<dbReference type="PANTHER" id="PTHR43816">
    <property type="entry name" value="NICOTINAMIDE PHOSPHORIBOSYLTRANSFERASE"/>
    <property type="match status" value="1"/>
</dbReference>
<dbReference type="InterPro" id="IPR013785">
    <property type="entry name" value="Aldolase_TIM"/>
</dbReference>
<dbReference type="PANTHER" id="PTHR43816:SF1">
    <property type="entry name" value="NICOTINAMIDE PHOSPHORIBOSYLTRANSFERASE"/>
    <property type="match status" value="1"/>
</dbReference>
<comment type="similarity">
    <text evidence="1">Belongs to the NAPRTase family.</text>
</comment>
<name>A0A7W6ESJ7_9BACT</name>
<dbReference type="Pfam" id="PF18127">
    <property type="entry name" value="NAMPT_N"/>
    <property type="match status" value="1"/>
</dbReference>
<feature type="domain" description="Nicotinate/nicotinamide phosphoribosyltransferase" evidence="9">
    <location>
        <begin position="184"/>
        <end position="470"/>
    </location>
</feature>
<evidence type="ECO:0000256" key="8">
    <source>
        <dbReference type="ARBA" id="ARBA00047835"/>
    </source>
</evidence>
<dbReference type="NCBIfam" id="NF006629">
    <property type="entry name" value="PRK09198.1"/>
    <property type="match status" value="1"/>
</dbReference>
<organism evidence="11 12">
    <name type="scientific">Runella defluvii</name>
    <dbReference type="NCBI Taxonomy" id="370973"/>
    <lineage>
        <taxon>Bacteria</taxon>
        <taxon>Pseudomonadati</taxon>
        <taxon>Bacteroidota</taxon>
        <taxon>Cytophagia</taxon>
        <taxon>Cytophagales</taxon>
        <taxon>Spirosomataceae</taxon>
        <taxon>Runella</taxon>
    </lineage>
</organism>
<keyword evidence="12" id="KW-1185">Reference proteome</keyword>
<evidence type="ECO:0000256" key="4">
    <source>
        <dbReference type="ARBA" id="ARBA00022679"/>
    </source>
</evidence>
<dbReference type="InterPro" id="IPR041525">
    <property type="entry name" value="N/Namide_PRibTrfase"/>
</dbReference>
<dbReference type="GO" id="GO:0047280">
    <property type="term" value="F:nicotinamide phosphoribosyltransferase activity"/>
    <property type="evidence" value="ECO:0007669"/>
    <property type="project" value="UniProtKB-EC"/>
</dbReference>
<evidence type="ECO:0000256" key="2">
    <source>
        <dbReference type="ARBA" id="ARBA00022642"/>
    </source>
</evidence>
<dbReference type="PIRSF" id="PIRSF005943">
    <property type="entry name" value="NMPRT"/>
    <property type="match status" value="1"/>
</dbReference>
<dbReference type="EMBL" id="JACIBY010000011">
    <property type="protein sequence ID" value="MBB3840602.1"/>
    <property type="molecule type" value="Genomic_DNA"/>
</dbReference>
<dbReference type="InterPro" id="IPR016471">
    <property type="entry name" value="Nicotinamide_PRibTrfase"/>
</dbReference>
<dbReference type="Proteomes" id="UP000541352">
    <property type="component" value="Unassembled WGS sequence"/>
</dbReference>
<comment type="caution">
    <text evidence="11">The sequence shown here is derived from an EMBL/GenBank/DDBJ whole genome shotgun (WGS) entry which is preliminary data.</text>
</comment>
<dbReference type="Pfam" id="PF04095">
    <property type="entry name" value="NAPRTase"/>
    <property type="match status" value="1"/>
</dbReference>
<dbReference type="GO" id="GO:0009435">
    <property type="term" value="P:NAD+ biosynthetic process"/>
    <property type="evidence" value="ECO:0007669"/>
    <property type="project" value="InterPro"/>
</dbReference>
<evidence type="ECO:0000259" key="9">
    <source>
        <dbReference type="Pfam" id="PF04095"/>
    </source>
</evidence>
<evidence type="ECO:0000256" key="1">
    <source>
        <dbReference type="ARBA" id="ARBA00010897"/>
    </source>
</evidence>
<dbReference type="EC" id="2.4.2.12" evidence="6"/>
<dbReference type="AlphaFoldDB" id="A0A7W6ESJ7"/>
<dbReference type="InterPro" id="IPR041529">
    <property type="entry name" value="DUF5598"/>
</dbReference>
<evidence type="ECO:0000256" key="5">
    <source>
        <dbReference type="ARBA" id="ARBA00035007"/>
    </source>
</evidence>
<proteinExistence type="inferred from homology"/>
<accession>A0A7W6ESJ7</accession>
<keyword evidence="2" id="KW-0662">Pyridine nucleotide biosynthesis</keyword>
<dbReference type="CDD" id="cd01569">
    <property type="entry name" value="PBEF_like"/>
    <property type="match status" value="1"/>
</dbReference>
<evidence type="ECO:0000256" key="3">
    <source>
        <dbReference type="ARBA" id="ARBA00022676"/>
    </source>
</evidence>
<feature type="domain" description="Nicotinamide phosphoribosyltransferase N-terminal" evidence="10">
    <location>
        <begin position="7"/>
        <end position="70"/>
    </location>
</feature>
<keyword evidence="3 11" id="KW-0328">Glycosyltransferase</keyword>
<dbReference type="Gene3D" id="3.20.20.70">
    <property type="entry name" value="Aldolase class I"/>
    <property type="match status" value="1"/>
</dbReference>
<dbReference type="InterPro" id="IPR036068">
    <property type="entry name" value="Nicotinate_pribotase-like_C"/>
</dbReference>
<evidence type="ECO:0000313" key="11">
    <source>
        <dbReference type="EMBL" id="MBB3840602.1"/>
    </source>
</evidence>
<sequence>MKTLPILLKDGYKVGHKFQYPDGTTLVYSNFTPRKSRNPEQNEIVFFGLQYFIKEYLIRQFDENFFQRPKAEVIQQYKRRIDNYLGKDCIPYDHVEALHDLGYLPLEIKALAEGSLVPMRVPVLTIRNTKPEFFWLTNMLETLMSTILWKPSTSATTAFEYFQTFTNYARETVGDDLSFVPWQGHDFSFRGMSGIEDAVMSGAGHLLSFTGTDTIPAIDFLENYYNADCEAELIGGSVPATEHSVMCMGTKDGEIETFERLITEVYPAGIVSIVSDTWDFWQVITEFLPQLKHQILARDGKVVIRPDSGDPVKIIVGDPAAPVGSPEYKGAIACMWETFGGSVTPQGFKLLDAHIGLIYGDSITPARQLSILEGLKQKGFASYNVVLGIGSYTYEYVTRDTFGFAMKATYGEVDGEGRDIFKDPKTDDGTKKSAKGLMAVHRDAVTGKYVLQDQCTWEEEAQGELKTVFLDGKLTIDWTLSEIRTRVQQQL</sequence>
<evidence type="ECO:0000256" key="7">
    <source>
        <dbReference type="ARBA" id="ARBA00035036"/>
    </source>
</evidence>
<evidence type="ECO:0000256" key="6">
    <source>
        <dbReference type="ARBA" id="ARBA00035024"/>
    </source>
</evidence>
<keyword evidence="4 11" id="KW-0808">Transferase</keyword>
<reference evidence="11 12" key="1">
    <citation type="submission" date="2020-08" db="EMBL/GenBank/DDBJ databases">
        <title>Genomic Encyclopedia of Type Strains, Phase IV (KMG-IV): sequencing the most valuable type-strain genomes for metagenomic binning, comparative biology and taxonomic classification.</title>
        <authorList>
            <person name="Goeker M."/>
        </authorList>
    </citation>
    <scope>NUCLEOTIDE SEQUENCE [LARGE SCALE GENOMIC DNA]</scope>
    <source>
        <strain evidence="11 12">DSM 17976</strain>
    </source>
</reference>
<gene>
    <name evidence="11" type="ORF">FHS57_004622</name>
</gene>